<geneLocation type="plasmid" evidence="3 4">
    <name>AZOBR_p1</name>
</geneLocation>
<feature type="compositionally biased region" description="Low complexity" evidence="2">
    <location>
        <begin position="74"/>
        <end position="84"/>
    </location>
</feature>
<accession>A0A9P1JV16</accession>
<organism evidence="3 4">
    <name type="scientific">Azospirillum baldaniorum</name>
    <dbReference type="NCBI Taxonomy" id="1064539"/>
    <lineage>
        <taxon>Bacteria</taxon>
        <taxon>Pseudomonadati</taxon>
        <taxon>Pseudomonadota</taxon>
        <taxon>Alphaproteobacteria</taxon>
        <taxon>Rhodospirillales</taxon>
        <taxon>Azospirillaceae</taxon>
        <taxon>Azospirillum</taxon>
    </lineage>
</organism>
<gene>
    <name evidence="3" type="ORF">AZOBR_p170114</name>
</gene>
<dbReference type="GO" id="GO:0003677">
    <property type="term" value="F:DNA binding"/>
    <property type="evidence" value="ECO:0007669"/>
    <property type="project" value="UniProtKB-KW"/>
</dbReference>
<dbReference type="Proteomes" id="UP000007319">
    <property type="component" value="Plasmid AZOBR_p1"/>
</dbReference>
<evidence type="ECO:0000313" key="4">
    <source>
        <dbReference type="Proteomes" id="UP000007319"/>
    </source>
</evidence>
<name>A0A9P1JV16_9PROT</name>
<sequence length="141" mass="15007">MPAVPPPIAIPFALLPHLSAADVARLRAAFAARAMAASTRRALLGDARLFVRWCAQAGHRALPAGPTTRRRGPARASSASAAPRLTRKARAPRFGCRPRLWSRSPRGGWWRPVGRIRSPARRRGRGCSSSAICGAAARASG</sequence>
<keyword evidence="3" id="KW-0614">Plasmid</keyword>
<dbReference type="KEGG" id="abs:AZOBR_p170114"/>
<evidence type="ECO:0000256" key="2">
    <source>
        <dbReference type="SAM" id="MobiDB-lite"/>
    </source>
</evidence>
<keyword evidence="1" id="KW-0238">DNA-binding</keyword>
<proteinExistence type="predicted"/>
<evidence type="ECO:0000256" key="1">
    <source>
        <dbReference type="ARBA" id="ARBA00023125"/>
    </source>
</evidence>
<dbReference type="SUPFAM" id="SSF47823">
    <property type="entry name" value="lambda integrase-like, N-terminal domain"/>
    <property type="match status" value="1"/>
</dbReference>
<keyword evidence="4" id="KW-1185">Reference proteome</keyword>
<dbReference type="InterPro" id="IPR010998">
    <property type="entry name" value="Integrase_recombinase_N"/>
</dbReference>
<dbReference type="EMBL" id="HE577328">
    <property type="protein sequence ID" value="CCD00358.1"/>
    <property type="molecule type" value="Genomic_DNA"/>
</dbReference>
<dbReference type="AlphaFoldDB" id="A0A9P1JV16"/>
<reference evidence="3 4" key="1">
    <citation type="journal article" date="2011" name="PLoS Genet.">
        <title>Azospirillum genomes reveal transition of bacteria from aquatic to terrestrial environments.</title>
        <authorList>
            <person name="Wisniewski-Dye F."/>
            <person name="Borziak K."/>
            <person name="Khalsa-Moyers G."/>
            <person name="Alexandre G."/>
            <person name="Sukharnikov L.O."/>
            <person name="Wuichet K."/>
            <person name="Hurst G.B."/>
            <person name="McDonald W.H."/>
            <person name="Robertson J.S."/>
            <person name="Barbe V."/>
            <person name="Calteau A."/>
            <person name="Rouy Z."/>
            <person name="Mangenot S."/>
            <person name="Prigent-Combaret C."/>
            <person name="Normand P."/>
            <person name="Boyer M."/>
            <person name="Siguier P."/>
            <person name="Dessaux Y."/>
            <person name="Elmerich C."/>
            <person name="Condemine G."/>
            <person name="Krishnen G."/>
            <person name="Kennedy I."/>
            <person name="Paterson A.H."/>
            <person name="Gonzalez V."/>
            <person name="Mavingui P."/>
            <person name="Zhulin I.B."/>
        </authorList>
    </citation>
    <scope>NUCLEOTIDE SEQUENCE [LARGE SCALE GENOMIC DNA]</scope>
    <source>
        <strain evidence="3 4">Sp245</strain>
    </source>
</reference>
<evidence type="ECO:0000313" key="3">
    <source>
        <dbReference type="EMBL" id="CCD00358.1"/>
    </source>
</evidence>
<protein>
    <submittedName>
        <fullName evidence="3">Uncharacterized protein</fullName>
    </submittedName>
</protein>
<dbReference type="Gene3D" id="1.10.150.130">
    <property type="match status" value="1"/>
</dbReference>
<feature type="region of interest" description="Disordered" evidence="2">
    <location>
        <begin position="62"/>
        <end position="99"/>
    </location>
</feature>